<organism evidence="2 3">
    <name type="scientific">Dysgonomonas capnocytophagoides</name>
    <dbReference type="NCBI Taxonomy" id="45254"/>
    <lineage>
        <taxon>Bacteria</taxon>
        <taxon>Pseudomonadati</taxon>
        <taxon>Bacteroidota</taxon>
        <taxon>Bacteroidia</taxon>
        <taxon>Bacteroidales</taxon>
        <taxon>Dysgonomonadaceae</taxon>
        <taxon>Dysgonomonas</taxon>
    </lineage>
</organism>
<dbReference type="OrthoDB" id="7294637at2"/>
<accession>A0A4Y8L1A9</accession>
<dbReference type="InterPro" id="IPR011040">
    <property type="entry name" value="Sialidase"/>
</dbReference>
<name>A0A4Y8L1A9_9BACT</name>
<dbReference type="Pfam" id="PF13088">
    <property type="entry name" value="BNR_2"/>
    <property type="match status" value="1"/>
</dbReference>
<dbReference type="Proteomes" id="UP000297861">
    <property type="component" value="Unassembled WGS sequence"/>
</dbReference>
<dbReference type="InterPro" id="IPR036278">
    <property type="entry name" value="Sialidase_sf"/>
</dbReference>
<gene>
    <name evidence="2" type="ORF">E2605_09940</name>
</gene>
<dbReference type="EMBL" id="SOML01000005">
    <property type="protein sequence ID" value="TFD96475.1"/>
    <property type="molecule type" value="Genomic_DNA"/>
</dbReference>
<dbReference type="SUPFAM" id="SSF50939">
    <property type="entry name" value="Sialidases"/>
    <property type="match status" value="1"/>
</dbReference>
<evidence type="ECO:0000313" key="2">
    <source>
        <dbReference type="EMBL" id="TFD96475.1"/>
    </source>
</evidence>
<feature type="domain" description="Sialidase" evidence="1">
    <location>
        <begin position="73"/>
        <end position="272"/>
    </location>
</feature>
<dbReference type="CDD" id="cd15482">
    <property type="entry name" value="Sialidase_non-viral"/>
    <property type="match status" value="1"/>
</dbReference>
<keyword evidence="3" id="KW-1185">Reference proteome</keyword>
<dbReference type="PANTHER" id="PTHR38792">
    <property type="entry name" value="BNR/ASP-BOX REPEAT DOMAIN PROTEIN (AFU_ORTHOLOGUE AFUA_7G06430)-RELATED"/>
    <property type="match status" value="1"/>
</dbReference>
<reference evidence="2 3" key="1">
    <citation type="submission" date="2019-03" db="EMBL/GenBank/DDBJ databases">
        <title>San Antonio Military Medical Center submission to MRSN (WRAIR), pending publication.</title>
        <authorList>
            <person name="Blyth D.M."/>
            <person name="Mccarthy S.L."/>
            <person name="Schall S.E."/>
            <person name="Stam J.A."/>
            <person name="Ong A.C."/>
            <person name="Mcgann P.T."/>
        </authorList>
    </citation>
    <scope>NUCLEOTIDE SEQUENCE [LARGE SCALE GENOMIC DNA]</scope>
    <source>
        <strain evidence="2 3">MRSN571793</strain>
    </source>
</reference>
<dbReference type="PANTHER" id="PTHR38792:SF3">
    <property type="entry name" value="BNR_ASP-BOX REPEAT DOMAIN PROTEIN (AFU_ORTHOLOGUE AFUA_7G06430)-RELATED"/>
    <property type="match status" value="1"/>
</dbReference>
<dbReference type="RefSeq" id="WP_026625867.1">
    <property type="nucleotide sequence ID" value="NZ_JAWZLG010000012.1"/>
</dbReference>
<dbReference type="STRING" id="1121485.GCA_000426485_01906"/>
<dbReference type="AlphaFoldDB" id="A0A4Y8L1A9"/>
<protein>
    <submittedName>
        <fullName evidence="2">Exo-alpha-sialidase</fullName>
    </submittedName>
</protein>
<evidence type="ECO:0000259" key="1">
    <source>
        <dbReference type="Pfam" id="PF13088"/>
    </source>
</evidence>
<comment type="caution">
    <text evidence="2">The sequence shown here is derived from an EMBL/GenBank/DDBJ whole genome shotgun (WGS) entry which is preliminary data.</text>
</comment>
<evidence type="ECO:0000313" key="3">
    <source>
        <dbReference type="Proteomes" id="UP000297861"/>
    </source>
</evidence>
<dbReference type="Gene3D" id="2.120.10.10">
    <property type="match status" value="1"/>
</dbReference>
<proteinExistence type="predicted"/>
<sequence>MKAIITIILFVFLFQVDGRGQAARACPADRPLIEWDYSTMKKLADTGGYPRMKKLADDSLLIIYQDYLGDVDYKRSYDGGRTWSEPCRIFTQFVYSDLKGESTVVKIANPEIYQLKNGDLVVACNYRPEKEEIAPYAIVIRRSIDNGKTWLAPQLLYSAAPRFKDGCWEPSFLQLPDSELQVYFANENPYRQSDEQEISVLSSYDNGKTWTEKPRTVSFRKDRRDGMPVATIIGDEIVVVIEDNNIDRFKPYIVRNKLSENWKSPVLADSGLREYCLIEQMNDSVYMGAPYILRLPHGETLISYQTNENRQSDWEFSTMEVAIGDKSGRSFGCRTQPFPVPLDKEAKWGSLTLVNDSTVAALTSSNRDSEKIAPWIIFGHIKYGD</sequence>